<evidence type="ECO:0000313" key="3">
    <source>
        <dbReference type="Proteomes" id="UP000886523"/>
    </source>
</evidence>
<gene>
    <name evidence="2" type="ORF">BS47DRAFT_1356180</name>
</gene>
<dbReference type="Proteomes" id="UP000886523">
    <property type="component" value="Unassembled WGS sequence"/>
</dbReference>
<dbReference type="EMBL" id="MU129355">
    <property type="protein sequence ID" value="KAF9503458.1"/>
    <property type="molecule type" value="Genomic_DNA"/>
</dbReference>
<reference evidence="2" key="1">
    <citation type="journal article" date="2020" name="Nat. Commun.">
        <title>Large-scale genome sequencing of mycorrhizal fungi provides insights into the early evolution of symbiotic traits.</title>
        <authorList>
            <person name="Miyauchi S."/>
            <person name="Kiss E."/>
            <person name="Kuo A."/>
            <person name="Drula E."/>
            <person name="Kohler A."/>
            <person name="Sanchez-Garcia M."/>
            <person name="Morin E."/>
            <person name="Andreopoulos B."/>
            <person name="Barry K.W."/>
            <person name="Bonito G."/>
            <person name="Buee M."/>
            <person name="Carver A."/>
            <person name="Chen C."/>
            <person name="Cichocki N."/>
            <person name="Clum A."/>
            <person name="Culley D."/>
            <person name="Crous P.W."/>
            <person name="Fauchery L."/>
            <person name="Girlanda M."/>
            <person name="Hayes R.D."/>
            <person name="Keri Z."/>
            <person name="LaButti K."/>
            <person name="Lipzen A."/>
            <person name="Lombard V."/>
            <person name="Magnuson J."/>
            <person name="Maillard F."/>
            <person name="Murat C."/>
            <person name="Nolan M."/>
            <person name="Ohm R.A."/>
            <person name="Pangilinan J."/>
            <person name="Pereira M.F."/>
            <person name="Perotto S."/>
            <person name="Peter M."/>
            <person name="Pfister S."/>
            <person name="Riley R."/>
            <person name="Sitrit Y."/>
            <person name="Stielow J.B."/>
            <person name="Szollosi G."/>
            <person name="Zifcakova L."/>
            <person name="Stursova M."/>
            <person name="Spatafora J.W."/>
            <person name="Tedersoo L."/>
            <person name="Vaario L.M."/>
            <person name="Yamada A."/>
            <person name="Yan M."/>
            <person name="Wang P."/>
            <person name="Xu J."/>
            <person name="Bruns T."/>
            <person name="Baldrian P."/>
            <person name="Vilgalys R."/>
            <person name="Dunand C."/>
            <person name="Henrissat B."/>
            <person name="Grigoriev I.V."/>
            <person name="Hibbett D."/>
            <person name="Nagy L.G."/>
            <person name="Martin F.M."/>
        </authorList>
    </citation>
    <scope>NUCLEOTIDE SEQUENCE</scope>
    <source>
        <strain evidence="2">UP504</strain>
    </source>
</reference>
<evidence type="ECO:0000256" key="1">
    <source>
        <dbReference type="SAM" id="MobiDB-lite"/>
    </source>
</evidence>
<accession>A0A9P6AD07</accession>
<sequence>MESSNHGLYIRTGDGGGTEGNATEMTIAGRGGDVLLSHSTTNHVYIYHVYGHKSNTPIMGTQLSSGIYILCRYGPFELRIGLVARLFPLVIRIYYHG</sequence>
<protein>
    <submittedName>
        <fullName evidence="2">Uncharacterized protein</fullName>
    </submittedName>
</protein>
<feature type="region of interest" description="Disordered" evidence="1">
    <location>
        <begin position="1"/>
        <end position="21"/>
    </location>
</feature>
<evidence type="ECO:0000313" key="2">
    <source>
        <dbReference type="EMBL" id="KAF9503458.1"/>
    </source>
</evidence>
<dbReference type="AlphaFoldDB" id="A0A9P6AD07"/>
<comment type="caution">
    <text evidence="2">The sequence shown here is derived from an EMBL/GenBank/DDBJ whole genome shotgun (WGS) entry which is preliminary data.</text>
</comment>
<proteinExistence type="predicted"/>
<keyword evidence="3" id="KW-1185">Reference proteome</keyword>
<name>A0A9P6AD07_9AGAM</name>
<organism evidence="2 3">
    <name type="scientific">Hydnum rufescens UP504</name>
    <dbReference type="NCBI Taxonomy" id="1448309"/>
    <lineage>
        <taxon>Eukaryota</taxon>
        <taxon>Fungi</taxon>
        <taxon>Dikarya</taxon>
        <taxon>Basidiomycota</taxon>
        <taxon>Agaricomycotina</taxon>
        <taxon>Agaricomycetes</taxon>
        <taxon>Cantharellales</taxon>
        <taxon>Hydnaceae</taxon>
        <taxon>Hydnum</taxon>
    </lineage>
</organism>